<dbReference type="EMBL" id="MN739348">
    <property type="protein sequence ID" value="QHS99820.1"/>
    <property type="molecule type" value="Genomic_DNA"/>
</dbReference>
<accession>A0A6C0C5X0</accession>
<dbReference type="AlphaFoldDB" id="A0A6C0C5X0"/>
<sequence length="48" mass="5978">MFLEEYLKKRLSHINISLYIKIQNLELLKYIAKKEKIDYKELCKKYIK</sequence>
<name>A0A6C0C5X0_9ZZZZ</name>
<reference evidence="1" key="1">
    <citation type="journal article" date="2020" name="Nature">
        <title>Giant virus diversity and host interactions through global metagenomics.</title>
        <authorList>
            <person name="Schulz F."/>
            <person name="Roux S."/>
            <person name="Paez-Espino D."/>
            <person name="Jungbluth S."/>
            <person name="Walsh D.A."/>
            <person name="Denef V.J."/>
            <person name="McMahon K.D."/>
            <person name="Konstantinidis K.T."/>
            <person name="Eloe-Fadrosh E.A."/>
            <person name="Kyrpides N.C."/>
            <person name="Woyke T."/>
        </authorList>
    </citation>
    <scope>NUCLEOTIDE SEQUENCE</scope>
    <source>
        <strain evidence="1">GVMAG-M-3300020187-37</strain>
    </source>
</reference>
<protein>
    <submittedName>
        <fullName evidence="1">Uncharacterized protein</fullName>
    </submittedName>
</protein>
<proteinExistence type="predicted"/>
<organism evidence="1">
    <name type="scientific">viral metagenome</name>
    <dbReference type="NCBI Taxonomy" id="1070528"/>
    <lineage>
        <taxon>unclassified sequences</taxon>
        <taxon>metagenomes</taxon>
        <taxon>organismal metagenomes</taxon>
    </lineage>
</organism>
<evidence type="ECO:0000313" key="1">
    <source>
        <dbReference type="EMBL" id="QHS99820.1"/>
    </source>
</evidence>